<reference evidence="2" key="1">
    <citation type="journal article" date="2019" name="Int. J. Syst. Evol. Microbiol.">
        <title>The Global Catalogue of Microorganisms (GCM) 10K type strain sequencing project: providing services to taxonomists for standard genome sequencing and annotation.</title>
        <authorList>
            <consortium name="The Broad Institute Genomics Platform"/>
            <consortium name="The Broad Institute Genome Sequencing Center for Infectious Disease"/>
            <person name="Wu L."/>
            <person name="Ma J."/>
        </authorList>
    </citation>
    <scope>NUCLEOTIDE SEQUENCE [LARGE SCALE GENOMIC DNA]</scope>
    <source>
        <strain evidence="2">JCM 14559</strain>
    </source>
</reference>
<proteinExistence type="predicted"/>
<dbReference type="Proteomes" id="UP001500897">
    <property type="component" value="Unassembled WGS sequence"/>
</dbReference>
<gene>
    <name evidence="1" type="ORF">GCM10009759_04040</name>
</gene>
<accession>A0ABP5HTF1</accession>
<comment type="caution">
    <text evidence="1">The sequence shown here is derived from an EMBL/GenBank/DDBJ whole genome shotgun (WGS) entry which is preliminary data.</text>
</comment>
<evidence type="ECO:0000313" key="1">
    <source>
        <dbReference type="EMBL" id="GAA2084752.1"/>
    </source>
</evidence>
<protein>
    <submittedName>
        <fullName evidence="1">Uncharacterized protein</fullName>
    </submittedName>
</protein>
<keyword evidence="2" id="KW-1185">Reference proteome</keyword>
<organism evidence="1 2">
    <name type="scientific">Kitasatospora saccharophila</name>
    <dbReference type="NCBI Taxonomy" id="407973"/>
    <lineage>
        <taxon>Bacteria</taxon>
        <taxon>Bacillati</taxon>
        <taxon>Actinomycetota</taxon>
        <taxon>Actinomycetes</taxon>
        <taxon>Kitasatosporales</taxon>
        <taxon>Streptomycetaceae</taxon>
        <taxon>Kitasatospora</taxon>
    </lineage>
</organism>
<sequence>MVVVRKTGRCGRDRLDGVGRFCEARTGGQQIRVAGAKADGLPGKSVQVSELIDQHSAALTVS</sequence>
<name>A0ABP5HTF1_9ACTN</name>
<evidence type="ECO:0000313" key="2">
    <source>
        <dbReference type="Proteomes" id="UP001500897"/>
    </source>
</evidence>
<dbReference type="EMBL" id="BAAANS010000002">
    <property type="protein sequence ID" value="GAA2084752.1"/>
    <property type="molecule type" value="Genomic_DNA"/>
</dbReference>